<dbReference type="EMBL" id="WFLI01000039">
    <property type="protein sequence ID" value="KAB8061083.1"/>
    <property type="molecule type" value="Genomic_DNA"/>
</dbReference>
<dbReference type="InterPro" id="IPR001902">
    <property type="entry name" value="SLC26A/SulP_fam"/>
</dbReference>
<feature type="transmembrane region" description="Helical" evidence="5">
    <location>
        <begin position="91"/>
        <end position="111"/>
    </location>
</feature>
<name>A0A6I1HRA7_9BURK</name>
<dbReference type="InterPro" id="IPR036513">
    <property type="entry name" value="STAS_dom_sf"/>
</dbReference>
<keyword evidence="8" id="KW-1185">Reference proteome</keyword>
<dbReference type="GO" id="GO:0055085">
    <property type="term" value="P:transmembrane transport"/>
    <property type="evidence" value="ECO:0007669"/>
    <property type="project" value="InterPro"/>
</dbReference>
<keyword evidence="2 5" id="KW-0812">Transmembrane</keyword>
<sequence length="553" mass="57438">MSAPAATQTNRWQDVSAGLSIAGLLLPEAVAYASIGNLAPQAGILALFAGLLCYGVLGTSRFAIVSATSSSAAVLAAAMASLAGGTAGHRLMLMAGLVILTGGFFLLAWVARLGSVTQFIAKPVLRGFSFGLAIVIIVKQLPGVLGVQPPQGDMLHLVPGLLARAGQWNGRGAALCGAALLLLFLLRGRQRWPAGLIVIALGMAAGQWLDLPGHGVALVGAIDISLAMPVLPRLTQEEWTRLAELAFALALILYAESYGAIRSFALKHGDPVAPERDLLALGAANVVAGLLQAMPVGAGYSATSANEAAGATSRLAGLVAAAVVGLIVLTLLPLVALTPVPVLAAVVIHAVSHTLNPVALRPYFAWRRDRLLVLAAIAGVLLFGVLDGLLVAIAISLLLMLRRLSRPGMSVLGRLGDSHDYVKLALHRDARAQPALLILRLDEPLFFVNAERSLHLARALVEERSGPLRQVILSLEESPDLDGSSVEALRDFAAFVRGRGLGLALARLKEPACTVLQLALQDMLAAEGGPALLLSELSVAEAVRLLAAATPEK</sequence>
<evidence type="ECO:0000256" key="1">
    <source>
        <dbReference type="ARBA" id="ARBA00004141"/>
    </source>
</evidence>
<dbReference type="GO" id="GO:0016020">
    <property type="term" value="C:membrane"/>
    <property type="evidence" value="ECO:0007669"/>
    <property type="project" value="UniProtKB-SubCell"/>
</dbReference>
<feature type="transmembrane region" description="Helical" evidence="5">
    <location>
        <begin position="246"/>
        <end position="266"/>
    </location>
</feature>
<feature type="transmembrane region" description="Helical" evidence="5">
    <location>
        <begin position="315"/>
        <end position="336"/>
    </location>
</feature>
<dbReference type="AlphaFoldDB" id="A0A6I1HRA7"/>
<feature type="transmembrane region" description="Helical" evidence="5">
    <location>
        <begin position="123"/>
        <end position="148"/>
    </location>
</feature>
<dbReference type="Pfam" id="PF01740">
    <property type="entry name" value="STAS"/>
    <property type="match status" value="1"/>
</dbReference>
<evidence type="ECO:0000256" key="2">
    <source>
        <dbReference type="ARBA" id="ARBA00022692"/>
    </source>
</evidence>
<dbReference type="SUPFAM" id="SSF52091">
    <property type="entry name" value="SpoIIaa-like"/>
    <property type="match status" value="1"/>
</dbReference>
<comment type="subcellular location">
    <subcellularLocation>
        <location evidence="1">Membrane</location>
        <topology evidence="1">Multi-pass membrane protein</topology>
    </subcellularLocation>
</comment>
<feature type="transmembrane region" description="Helical" evidence="5">
    <location>
        <begin position="372"/>
        <end position="401"/>
    </location>
</feature>
<dbReference type="InterPro" id="IPR002645">
    <property type="entry name" value="STAS_dom"/>
</dbReference>
<feature type="transmembrane region" description="Helical" evidence="5">
    <location>
        <begin position="168"/>
        <end position="185"/>
    </location>
</feature>
<feature type="transmembrane region" description="Helical" evidence="5">
    <location>
        <begin position="278"/>
        <end position="303"/>
    </location>
</feature>
<evidence type="ECO:0000256" key="5">
    <source>
        <dbReference type="SAM" id="Phobius"/>
    </source>
</evidence>
<evidence type="ECO:0000259" key="6">
    <source>
        <dbReference type="PROSITE" id="PS50801"/>
    </source>
</evidence>
<evidence type="ECO:0000256" key="3">
    <source>
        <dbReference type="ARBA" id="ARBA00022989"/>
    </source>
</evidence>
<dbReference type="PROSITE" id="PS50801">
    <property type="entry name" value="STAS"/>
    <property type="match status" value="1"/>
</dbReference>
<dbReference type="PANTHER" id="PTHR11814">
    <property type="entry name" value="SULFATE TRANSPORTER"/>
    <property type="match status" value="1"/>
</dbReference>
<dbReference type="Gene3D" id="3.30.750.24">
    <property type="entry name" value="STAS domain"/>
    <property type="match status" value="1"/>
</dbReference>
<dbReference type="Pfam" id="PF00916">
    <property type="entry name" value="Sulfate_transp"/>
    <property type="match status" value="1"/>
</dbReference>
<feature type="transmembrane region" description="Helical" evidence="5">
    <location>
        <begin position="342"/>
        <end position="360"/>
    </location>
</feature>
<keyword evidence="3 5" id="KW-1133">Transmembrane helix</keyword>
<dbReference type="CDD" id="cd07042">
    <property type="entry name" value="STAS_SulP_like_sulfate_transporter"/>
    <property type="match status" value="1"/>
</dbReference>
<feature type="transmembrane region" description="Helical" evidence="5">
    <location>
        <begin position="192"/>
        <end position="209"/>
    </location>
</feature>
<gene>
    <name evidence="7" type="ORF">GCN75_24080</name>
</gene>
<dbReference type="RefSeq" id="WP_152284647.1">
    <property type="nucleotide sequence ID" value="NZ_WFLI01000039.1"/>
</dbReference>
<reference evidence="7 8" key="1">
    <citation type="submission" date="2019-10" db="EMBL/GenBank/DDBJ databases">
        <title>Three novel species isolated from a subtropical stream in China.</title>
        <authorList>
            <person name="Lu H."/>
        </authorList>
    </citation>
    <scope>NUCLEOTIDE SEQUENCE [LARGE SCALE GENOMIC DNA]</scope>
    <source>
        <strain evidence="7 8">FT13W</strain>
    </source>
</reference>
<comment type="caution">
    <text evidence="7">The sequence shown here is derived from an EMBL/GenBank/DDBJ whole genome shotgun (WGS) entry which is preliminary data.</text>
</comment>
<feature type="domain" description="STAS" evidence="6">
    <location>
        <begin position="426"/>
        <end position="546"/>
    </location>
</feature>
<evidence type="ECO:0000313" key="8">
    <source>
        <dbReference type="Proteomes" id="UP000468717"/>
    </source>
</evidence>
<organism evidence="7 8">
    <name type="scientific">Janthinobacterium violaceinigrum</name>
    <dbReference type="NCBI Taxonomy" id="2654252"/>
    <lineage>
        <taxon>Bacteria</taxon>
        <taxon>Pseudomonadati</taxon>
        <taxon>Pseudomonadota</taxon>
        <taxon>Betaproteobacteria</taxon>
        <taxon>Burkholderiales</taxon>
        <taxon>Oxalobacteraceae</taxon>
        <taxon>Janthinobacterium</taxon>
    </lineage>
</organism>
<dbReference type="Proteomes" id="UP000468717">
    <property type="component" value="Unassembled WGS sequence"/>
</dbReference>
<evidence type="ECO:0000256" key="4">
    <source>
        <dbReference type="ARBA" id="ARBA00023136"/>
    </source>
</evidence>
<feature type="transmembrane region" description="Helical" evidence="5">
    <location>
        <begin position="41"/>
        <end position="57"/>
    </location>
</feature>
<evidence type="ECO:0000313" key="7">
    <source>
        <dbReference type="EMBL" id="KAB8061083.1"/>
    </source>
</evidence>
<proteinExistence type="predicted"/>
<dbReference type="InterPro" id="IPR011547">
    <property type="entry name" value="SLC26A/SulP_dom"/>
</dbReference>
<protein>
    <submittedName>
        <fullName evidence="7">STAS domain-containing protein</fullName>
    </submittedName>
</protein>
<accession>A0A6I1HRA7</accession>
<keyword evidence="4 5" id="KW-0472">Membrane</keyword>
<feature type="transmembrane region" description="Helical" evidence="5">
    <location>
        <begin position="215"/>
        <end position="234"/>
    </location>
</feature>